<dbReference type="InterPro" id="IPR036286">
    <property type="entry name" value="LexA/Signal_pep-like_sf"/>
</dbReference>
<dbReference type="AlphaFoldDB" id="A0A5C6F1N5"/>
<evidence type="ECO:0000256" key="3">
    <source>
        <dbReference type="ARBA" id="ARBA00013208"/>
    </source>
</evidence>
<feature type="domain" description="Peptidase S26" evidence="9">
    <location>
        <begin position="43"/>
        <end position="176"/>
    </location>
</feature>
<comment type="similarity">
    <text evidence="2">Belongs to the peptidase S26 family.</text>
</comment>
<dbReference type="CDD" id="cd06530">
    <property type="entry name" value="S26_SPase_I"/>
    <property type="match status" value="1"/>
</dbReference>
<proteinExistence type="inferred from homology"/>
<dbReference type="GO" id="GO:0016020">
    <property type="term" value="C:membrane"/>
    <property type="evidence" value="ECO:0007669"/>
    <property type="project" value="InterPro"/>
</dbReference>
<dbReference type="GO" id="GO:0009003">
    <property type="term" value="F:signal peptidase activity"/>
    <property type="evidence" value="ECO:0007669"/>
    <property type="project" value="UniProtKB-EC"/>
</dbReference>
<feature type="transmembrane region" description="Helical" evidence="8">
    <location>
        <begin position="42"/>
        <end position="59"/>
    </location>
</feature>
<evidence type="ECO:0000256" key="8">
    <source>
        <dbReference type="SAM" id="Phobius"/>
    </source>
</evidence>
<dbReference type="InterPro" id="IPR019533">
    <property type="entry name" value="Peptidase_S26"/>
</dbReference>
<evidence type="ECO:0000256" key="1">
    <source>
        <dbReference type="ARBA" id="ARBA00000677"/>
    </source>
</evidence>
<evidence type="ECO:0000259" key="9">
    <source>
        <dbReference type="Pfam" id="PF10502"/>
    </source>
</evidence>
<dbReference type="GO" id="GO:0004252">
    <property type="term" value="F:serine-type endopeptidase activity"/>
    <property type="evidence" value="ECO:0007669"/>
    <property type="project" value="InterPro"/>
</dbReference>
<dbReference type="PROSITE" id="PS00761">
    <property type="entry name" value="SPASE_I_3"/>
    <property type="match status" value="1"/>
</dbReference>
<feature type="domain" description="Peptidase S26" evidence="9">
    <location>
        <begin position="345"/>
        <end position="379"/>
    </location>
</feature>
<dbReference type="PANTHER" id="PTHR43390">
    <property type="entry name" value="SIGNAL PEPTIDASE I"/>
    <property type="match status" value="1"/>
</dbReference>
<accession>A0A5C6F1N5</accession>
<keyword evidence="5" id="KW-0378">Hydrolase</keyword>
<dbReference type="PANTHER" id="PTHR43390:SF1">
    <property type="entry name" value="CHLOROPLAST PROCESSING PEPTIDASE"/>
    <property type="match status" value="1"/>
</dbReference>
<dbReference type="SUPFAM" id="SSF51306">
    <property type="entry name" value="LexA/Signal peptidase"/>
    <property type="match status" value="2"/>
</dbReference>
<dbReference type="PRINTS" id="PR00727">
    <property type="entry name" value="LEADERPTASE"/>
</dbReference>
<evidence type="ECO:0000256" key="7">
    <source>
        <dbReference type="PIRSR" id="PIRSR600223-1"/>
    </source>
</evidence>
<evidence type="ECO:0000313" key="11">
    <source>
        <dbReference type="Proteomes" id="UP000318288"/>
    </source>
</evidence>
<evidence type="ECO:0000256" key="6">
    <source>
        <dbReference type="ARBA" id="ARBA00029906"/>
    </source>
</evidence>
<dbReference type="EMBL" id="SJPW01000004">
    <property type="protein sequence ID" value="TWU54430.1"/>
    <property type="molecule type" value="Genomic_DNA"/>
</dbReference>
<feature type="active site" evidence="7">
    <location>
        <position position="149"/>
    </location>
</feature>
<evidence type="ECO:0000313" key="10">
    <source>
        <dbReference type="EMBL" id="TWU54430.1"/>
    </source>
</evidence>
<dbReference type="EC" id="3.4.21.89" evidence="3"/>
<evidence type="ECO:0000256" key="4">
    <source>
        <dbReference type="ARBA" id="ARBA00019232"/>
    </source>
</evidence>
<comment type="caution">
    <text evidence="10">The sequence shown here is derived from an EMBL/GenBank/DDBJ whole genome shotgun (WGS) entry which is preliminary data.</text>
</comment>
<sequence length="385" mass="42681">MITNGTGYNRNKIRRPAGAPVNRKYSEIEFSLLDHARTIRRAIIGAILLAIGIVVHWTLSAPKPDIFRITGASMAPTMMGETRQARCQPCGLDWPVDAAMADYGVCWHCGEPVKADEPKAGDRVEVRAIDEIRTGDLVAFHRDDLASVKRIVGVPGATIGLRGLELRVNDRAIRSEARLPVDLDDHRAVSRWRPTIRSEDRHWSLDARDATWIVYHHASVHDQNRPSPVWDDYPVNLGLSRPLESVQNLELCCDVIDASTDAVLRVLQYGDSGICFADVMLRAGEKVYISADQLFSGKLHELAPETPIAFRIQSGSAAVAGLSIYRSVLYRLRRRDDRSRYPIALGDGQYFVLGDNVPISIDSRDHGPIPESKIIGKVVVLPSSP</sequence>
<dbReference type="InterPro" id="IPR019758">
    <property type="entry name" value="Pept_S26A_signal_pept_1_CS"/>
</dbReference>
<dbReference type="Gene3D" id="2.10.109.10">
    <property type="entry name" value="Umud Fragment, subunit A"/>
    <property type="match status" value="2"/>
</dbReference>
<keyword evidence="11" id="KW-1185">Reference proteome</keyword>
<keyword evidence="8" id="KW-1133">Transmembrane helix</keyword>
<protein>
    <recommendedName>
        <fullName evidence="4">Signal peptidase I</fullName>
        <ecNumber evidence="3">3.4.21.89</ecNumber>
    </recommendedName>
    <alternativeName>
        <fullName evidence="6">Leader peptidase I</fullName>
    </alternativeName>
</protein>
<dbReference type="Pfam" id="PF10502">
    <property type="entry name" value="Peptidase_S26"/>
    <property type="match status" value="2"/>
</dbReference>
<gene>
    <name evidence="10" type="ORF">Poly51_31490</name>
</gene>
<name>A0A5C6F1N5_9BACT</name>
<keyword evidence="8" id="KW-0472">Membrane</keyword>
<organism evidence="10 11">
    <name type="scientific">Rubripirellula tenax</name>
    <dbReference type="NCBI Taxonomy" id="2528015"/>
    <lineage>
        <taxon>Bacteria</taxon>
        <taxon>Pseudomonadati</taxon>
        <taxon>Planctomycetota</taxon>
        <taxon>Planctomycetia</taxon>
        <taxon>Pirellulales</taxon>
        <taxon>Pirellulaceae</taxon>
        <taxon>Rubripirellula</taxon>
    </lineage>
</organism>
<comment type="catalytic activity">
    <reaction evidence="1">
        <text>Cleavage of hydrophobic, N-terminal signal or leader sequences from secreted and periplasmic proteins.</text>
        <dbReference type="EC" id="3.4.21.89"/>
    </reaction>
</comment>
<dbReference type="GO" id="GO:0006465">
    <property type="term" value="P:signal peptide processing"/>
    <property type="evidence" value="ECO:0007669"/>
    <property type="project" value="InterPro"/>
</dbReference>
<evidence type="ECO:0000256" key="5">
    <source>
        <dbReference type="ARBA" id="ARBA00022801"/>
    </source>
</evidence>
<reference evidence="10 11" key="1">
    <citation type="submission" date="2019-02" db="EMBL/GenBank/DDBJ databases">
        <title>Deep-cultivation of Planctomycetes and their phenomic and genomic characterization uncovers novel biology.</title>
        <authorList>
            <person name="Wiegand S."/>
            <person name="Jogler M."/>
            <person name="Boedeker C."/>
            <person name="Pinto D."/>
            <person name="Vollmers J."/>
            <person name="Rivas-Marin E."/>
            <person name="Kohn T."/>
            <person name="Peeters S.H."/>
            <person name="Heuer A."/>
            <person name="Rast P."/>
            <person name="Oberbeckmann S."/>
            <person name="Bunk B."/>
            <person name="Jeske O."/>
            <person name="Meyerdierks A."/>
            <person name="Storesund J.E."/>
            <person name="Kallscheuer N."/>
            <person name="Luecker S."/>
            <person name="Lage O.M."/>
            <person name="Pohl T."/>
            <person name="Merkel B.J."/>
            <person name="Hornburger P."/>
            <person name="Mueller R.-W."/>
            <person name="Bruemmer F."/>
            <person name="Labrenz M."/>
            <person name="Spormann A.M."/>
            <person name="Op Den Camp H."/>
            <person name="Overmann J."/>
            <person name="Amann R."/>
            <person name="Jetten M.S.M."/>
            <person name="Mascher T."/>
            <person name="Medema M.H."/>
            <person name="Devos D.P."/>
            <person name="Kaster A.-K."/>
            <person name="Ovreas L."/>
            <person name="Rohde M."/>
            <person name="Galperin M.Y."/>
            <person name="Jogler C."/>
        </authorList>
    </citation>
    <scope>NUCLEOTIDE SEQUENCE [LARGE SCALE GENOMIC DNA]</scope>
    <source>
        <strain evidence="10 11">Poly51</strain>
    </source>
</reference>
<dbReference type="CDD" id="cd06462">
    <property type="entry name" value="Peptidase_S24_S26"/>
    <property type="match status" value="1"/>
</dbReference>
<evidence type="ECO:0000256" key="2">
    <source>
        <dbReference type="ARBA" id="ARBA00009370"/>
    </source>
</evidence>
<dbReference type="Proteomes" id="UP000318288">
    <property type="component" value="Unassembled WGS sequence"/>
</dbReference>
<dbReference type="InterPro" id="IPR000223">
    <property type="entry name" value="Pept_S26A_signal_pept_1"/>
</dbReference>
<feature type="active site" evidence="7">
    <location>
        <position position="73"/>
    </location>
</feature>
<keyword evidence="8" id="KW-0812">Transmembrane</keyword>